<comment type="caution">
    <text evidence="7">The sequence shown here is derived from an EMBL/GenBank/DDBJ whole genome shotgun (WGS) entry which is preliminary data.</text>
</comment>
<sequence>MEKQELEYGLEERSKNYWWLCSLFLLASTPSIFNSMHITAHVYLSENPKFWCDIPVLRNANWTDEQIRNVSAINPQASENCLIYKWDYENFMKIGYEEALKFLENNKKPSVEGCTKYRYIEEKPTIVSQWDLVCENSGLKSLAEVAVALGKFLGAFVFGIFADKFGRKKCFTLGCFLYIIAGPVAGFAQDYYLFLIMRLILGIAGSGVYENGYTILTELTVKRRRTQLGSLFSISYSIGLMILPILAYISNDWRQLQYYLSFPAIFLLIHCWYLPESPRWLITQGRFEEAKRIIFTKKAIKEMNLYQTDKSESNVESVPVKNSNVQENHRWYKKLFSAATKLFKIYSTSELRKRILICYFGWFVSSMSYFVIALNANNFTANKYLYVALNGVCEAPSYFALLTVLAYIGRKLTGALLFNIAGIALIFILFIKNTTAVMIVALLGRFCVSGAFALIMLHTSELFPTSNRNSAVGTSLTMAQLGAIVAPFIVDILGNIAWYIPSTLCGITSVMAGLLILMLPETRNKPLPDHLQDLQNIKPKDRVSWKNCFTFA</sequence>
<dbReference type="GO" id="GO:0016020">
    <property type="term" value="C:membrane"/>
    <property type="evidence" value="ECO:0007669"/>
    <property type="project" value="UniProtKB-SubCell"/>
</dbReference>
<evidence type="ECO:0000256" key="5">
    <source>
        <dbReference type="SAM" id="Phobius"/>
    </source>
</evidence>
<feature type="transmembrane region" description="Helical" evidence="5">
    <location>
        <begin position="256"/>
        <end position="274"/>
    </location>
</feature>
<dbReference type="GO" id="GO:0022857">
    <property type="term" value="F:transmembrane transporter activity"/>
    <property type="evidence" value="ECO:0007669"/>
    <property type="project" value="InterPro"/>
</dbReference>
<feature type="transmembrane region" description="Helical" evidence="5">
    <location>
        <begin position="469"/>
        <end position="490"/>
    </location>
</feature>
<feature type="transmembrane region" description="Helical" evidence="5">
    <location>
        <begin position="437"/>
        <end position="457"/>
    </location>
</feature>
<reference evidence="7 8" key="1">
    <citation type="submission" date="2022-12" db="EMBL/GenBank/DDBJ databases">
        <title>Chromosome-level genome assembly of true bugs.</title>
        <authorList>
            <person name="Ma L."/>
            <person name="Li H."/>
        </authorList>
    </citation>
    <scope>NUCLEOTIDE SEQUENCE [LARGE SCALE GENOMIC DNA]</scope>
    <source>
        <strain evidence="7">Lab_2022b</strain>
    </source>
</reference>
<dbReference type="Proteomes" id="UP001461498">
    <property type="component" value="Unassembled WGS sequence"/>
</dbReference>
<proteinExistence type="predicted"/>
<evidence type="ECO:0000313" key="8">
    <source>
        <dbReference type="Proteomes" id="UP001461498"/>
    </source>
</evidence>
<evidence type="ECO:0000256" key="3">
    <source>
        <dbReference type="ARBA" id="ARBA00022989"/>
    </source>
</evidence>
<dbReference type="InterPro" id="IPR020846">
    <property type="entry name" value="MFS_dom"/>
</dbReference>
<evidence type="ECO:0000256" key="2">
    <source>
        <dbReference type="ARBA" id="ARBA00022692"/>
    </source>
</evidence>
<keyword evidence="3 5" id="KW-1133">Transmembrane helix</keyword>
<dbReference type="CDD" id="cd17317">
    <property type="entry name" value="MFS_SLC22"/>
    <property type="match status" value="1"/>
</dbReference>
<keyword evidence="2 5" id="KW-0812">Transmembrane</keyword>
<dbReference type="InterPro" id="IPR036259">
    <property type="entry name" value="MFS_trans_sf"/>
</dbReference>
<name>A0AAW1D418_9HEMI</name>
<protein>
    <recommendedName>
        <fullName evidence="6">Major facilitator superfamily (MFS) profile domain-containing protein</fullName>
    </recommendedName>
</protein>
<feature type="transmembrane region" description="Helical" evidence="5">
    <location>
        <begin position="16"/>
        <end position="33"/>
    </location>
</feature>
<accession>A0AAW1D418</accession>
<dbReference type="EMBL" id="JAPXFL010000006">
    <property type="protein sequence ID" value="KAK9504803.1"/>
    <property type="molecule type" value="Genomic_DNA"/>
</dbReference>
<evidence type="ECO:0000256" key="1">
    <source>
        <dbReference type="ARBA" id="ARBA00004141"/>
    </source>
</evidence>
<dbReference type="PROSITE" id="PS50850">
    <property type="entry name" value="MFS"/>
    <property type="match status" value="1"/>
</dbReference>
<feature type="transmembrane region" description="Helical" evidence="5">
    <location>
        <begin position="354"/>
        <end position="372"/>
    </location>
</feature>
<keyword evidence="4 5" id="KW-0472">Membrane</keyword>
<evidence type="ECO:0000259" key="6">
    <source>
        <dbReference type="PROSITE" id="PS50850"/>
    </source>
</evidence>
<feature type="transmembrane region" description="Helical" evidence="5">
    <location>
        <begin position="228"/>
        <end position="250"/>
    </location>
</feature>
<evidence type="ECO:0000256" key="4">
    <source>
        <dbReference type="ARBA" id="ARBA00023136"/>
    </source>
</evidence>
<comment type="subcellular location">
    <subcellularLocation>
        <location evidence="1">Membrane</location>
        <topology evidence="1">Multi-pass membrane protein</topology>
    </subcellularLocation>
</comment>
<dbReference type="SUPFAM" id="SSF103473">
    <property type="entry name" value="MFS general substrate transporter"/>
    <property type="match status" value="1"/>
</dbReference>
<keyword evidence="8" id="KW-1185">Reference proteome</keyword>
<dbReference type="Pfam" id="PF00083">
    <property type="entry name" value="Sugar_tr"/>
    <property type="match status" value="1"/>
</dbReference>
<feature type="domain" description="Major facilitator superfamily (MFS) profile" evidence="6">
    <location>
        <begin position="90"/>
        <end position="523"/>
    </location>
</feature>
<organism evidence="7 8">
    <name type="scientific">Rhynocoris fuscipes</name>
    <dbReference type="NCBI Taxonomy" id="488301"/>
    <lineage>
        <taxon>Eukaryota</taxon>
        <taxon>Metazoa</taxon>
        <taxon>Ecdysozoa</taxon>
        <taxon>Arthropoda</taxon>
        <taxon>Hexapoda</taxon>
        <taxon>Insecta</taxon>
        <taxon>Pterygota</taxon>
        <taxon>Neoptera</taxon>
        <taxon>Paraneoptera</taxon>
        <taxon>Hemiptera</taxon>
        <taxon>Heteroptera</taxon>
        <taxon>Panheteroptera</taxon>
        <taxon>Cimicomorpha</taxon>
        <taxon>Reduviidae</taxon>
        <taxon>Harpactorinae</taxon>
        <taxon>Harpactorini</taxon>
        <taxon>Rhynocoris</taxon>
    </lineage>
</organism>
<dbReference type="AlphaFoldDB" id="A0AAW1D418"/>
<dbReference type="InterPro" id="IPR005828">
    <property type="entry name" value="MFS_sugar_transport-like"/>
</dbReference>
<feature type="transmembrane region" description="Helical" evidence="5">
    <location>
        <begin position="170"/>
        <end position="189"/>
    </location>
</feature>
<feature type="transmembrane region" description="Helical" evidence="5">
    <location>
        <begin position="496"/>
        <end position="519"/>
    </location>
</feature>
<dbReference type="Gene3D" id="1.20.1250.20">
    <property type="entry name" value="MFS general substrate transporter like domains"/>
    <property type="match status" value="1"/>
</dbReference>
<feature type="transmembrane region" description="Helical" evidence="5">
    <location>
        <begin position="415"/>
        <end position="431"/>
    </location>
</feature>
<feature type="transmembrane region" description="Helical" evidence="5">
    <location>
        <begin position="384"/>
        <end position="408"/>
    </location>
</feature>
<dbReference type="PANTHER" id="PTHR24064">
    <property type="entry name" value="SOLUTE CARRIER FAMILY 22 MEMBER"/>
    <property type="match status" value="1"/>
</dbReference>
<evidence type="ECO:0000313" key="7">
    <source>
        <dbReference type="EMBL" id="KAK9504803.1"/>
    </source>
</evidence>
<gene>
    <name evidence="7" type="ORF">O3M35_008987</name>
</gene>
<feature type="transmembrane region" description="Helical" evidence="5">
    <location>
        <begin position="195"/>
        <end position="216"/>
    </location>
</feature>